<evidence type="ECO:0000313" key="1">
    <source>
        <dbReference type="EMBL" id="KAF0533992.1"/>
    </source>
</evidence>
<dbReference type="EMBL" id="WTPW01000216">
    <property type="protein sequence ID" value="KAF0533992.1"/>
    <property type="molecule type" value="Genomic_DNA"/>
</dbReference>
<accession>A0A8H4EQD6</accession>
<dbReference type="AlphaFoldDB" id="A0A8H4EQD6"/>
<protein>
    <submittedName>
        <fullName evidence="1">Uncharacterized protein</fullName>
    </submittedName>
</protein>
<proteinExistence type="predicted"/>
<evidence type="ECO:0000313" key="2">
    <source>
        <dbReference type="Proteomes" id="UP000439903"/>
    </source>
</evidence>
<gene>
    <name evidence="1" type="ORF">F8M41_010300</name>
</gene>
<keyword evidence="2" id="KW-1185">Reference proteome</keyword>
<name>A0A8H4EQD6_GIGMA</name>
<dbReference type="OrthoDB" id="10641970at2759"/>
<comment type="caution">
    <text evidence="1">The sequence shown here is derived from an EMBL/GenBank/DDBJ whole genome shotgun (WGS) entry which is preliminary data.</text>
</comment>
<dbReference type="Proteomes" id="UP000439903">
    <property type="component" value="Unassembled WGS sequence"/>
</dbReference>
<sequence>MDSFVDFAKDKSTKKRILPTNSPSDYLLKTQEEEAAHLDVDLLGLTIIEVLDAYYDLDETIEKTYNDAKFDSNEVQKNKFEVLLKEKDNKETVDNIKALIEKEKLDRACEVWIERVKEFQGPATRNRGKVEGPPGEIFDRIYEVGYKFKKDKDKEINVGTEFLLTYPRLAIADCTENVEDQEDCQTENGIRVDDQKSIPVKIKEMDDEMITKTDKMMTVALNEEVVERNKHKTIDCYLKSTGKAHKIIEWPLKSDRGSAREIGTEDIKKEKDKKAKIEIELSTTYPKPIPKPVLAK</sequence>
<reference evidence="1 2" key="1">
    <citation type="journal article" date="2019" name="Environ. Microbiol.">
        <title>At the nexus of three kingdoms: the genome of the mycorrhizal fungus Gigaspora margarita provides insights into plant, endobacterial and fungal interactions.</title>
        <authorList>
            <person name="Venice F."/>
            <person name="Ghignone S."/>
            <person name="Salvioli di Fossalunga A."/>
            <person name="Amselem J."/>
            <person name="Novero M."/>
            <person name="Xianan X."/>
            <person name="Sedzielewska Toro K."/>
            <person name="Morin E."/>
            <person name="Lipzen A."/>
            <person name="Grigoriev I.V."/>
            <person name="Henrissat B."/>
            <person name="Martin F.M."/>
            <person name="Bonfante P."/>
        </authorList>
    </citation>
    <scope>NUCLEOTIDE SEQUENCE [LARGE SCALE GENOMIC DNA]</scope>
    <source>
        <strain evidence="1 2">BEG34</strain>
    </source>
</reference>
<organism evidence="1 2">
    <name type="scientific">Gigaspora margarita</name>
    <dbReference type="NCBI Taxonomy" id="4874"/>
    <lineage>
        <taxon>Eukaryota</taxon>
        <taxon>Fungi</taxon>
        <taxon>Fungi incertae sedis</taxon>
        <taxon>Mucoromycota</taxon>
        <taxon>Glomeromycotina</taxon>
        <taxon>Glomeromycetes</taxon>
        <taxon>Diversisporales</taxon>
        <taxon>Gigasporaceae</taxon>
        <taxon>Gigaspora</taxon>
    </lineage>
</organism>